<feature type="domain" description="RRM" evidence="2">
    <location>
        <begin position="161"/>
        <end position="235"/>
    </location>
</feature>
<dbReference type="Proteomes" id="UP001516464">
    <property type="component" value="Unassembled WGS sequence"/>
</dbReference>
<evidence type="ECO:0000313" key="3">
    <source>
        <dbReference type="EMBL" id="KAF7683055.1"/>
    </source>
</evidence>
<organism evidence="3 4">
    <name type="scientific">Astathelohania contejeani</name>
    <dbReference type="NCBI Taxonomy" id="164912"/>
    <lineage>
        <taxon>Eukaryota</taxon>
        <taxon>Fungi</taxon>
        <taxon>Fungi incertae sedis</taxon>
        <taxon>Microsporidia</taxon>
        <taxon>Astathelohaniidae</taxon>
        <taxon>Astathelohania</taxon>
    </lineage>
</organism>
<keyword evidence="4" id="KW-1185">Reference proteome</keyword>
<dbReference type="EMBL" id="SBIQ01000136">
    <property type="protein sequence ID" value="KAF7683055.1"/>
    <property type="molecule type" value="Genomic_DNA"/>
</dbReference>
<comment type="caution">
    <text evidence="3">The sequence shown here is derived from an EMBL/GenBank/DDBJ whole genome shotgun (WGS) entry which is preliminary data.</text>
</comment>
<dbReference type="SMART" id="SM00360">
    <property type="entry name" value="RRM"/>
    <property type="match status" value="3"/>
</dbReference>
<reference evidence="3 4" key="1">
    <citation type="submission" date="2019-01" db="EMBL/GenBank/DDBJ databases">
        <title>Genomes sequencing and comparative genomics of infectious freshwater microsporidia, Cucumispora dikerogammari and Thelohania contejeani.</title>
        <authorList>
            <person name="Cormier A."/>
            <person name="Giraud I."/>
            <person name="Wattier R."/>
            <person name="Teixeira M."/>
            <person name="Grandjean F."/>
            <person name="Rigaud T."/>
            <person name="Cordaux R."/>
        </authorList>
    </citation>
    <scope>NUCLEOTIDE SEQUENCE [LARGE SCALE GENOMIC DNA]</scope>
    <source>
        <strain evidence="3">T1</strain>
        <tissue evidence="3">Spores</tissue>
    </source>
</reference>
<dbReference type="PANTHER" id="PTHR47330:SF1">
    <property type="entry name" value="POLY(U)-BINDING-SPLICING FACTOR PUF60"/>
    <property type="match status" value="1"/>
</dbReference>
<evidence type="ECO:0000256" key="1">
    <source>
        <dbReference type="PROSITE-ProRule" id="PRU00176"/>
    </source>
</evidence>
<keyword evidence="1" id="KW-0694">RNA-binding</keyword>
<proteinExistence type="predicted"/>
<dbReference type="InterPro" id="IPR000504">
    <property type="entry name" value="RRM_dom"/>
</dbReference>
<dbReference type="CDD" id="cd00590">
    <property type="entry name" value="RRM_SF"/>
    <property type="match status" value="1"/>
</dbReference>
<gene>
    <name evidence="3" type="primary">PUF60</name>
    <name evidence="3" type="ORF">TCON_1740</name>
</gene>
<protein>
    <submittedName>
        <fullName evidence="3">Poly(U)-binding-splicing factor PUF60</fullName>
    </submittedName>
</protein>
<dbReference type="InterPro" id="IPR012677">
    <property type="entry name" value="Nucleotide-bd_a/b_plait_sf"/>
</dbReference>
<feature type="domain" description="RRM" evidence="2">
    <location>
        <begin position="68"/>
        <end position="146"/>
    </location>
</feature>
<dbReference type="Gene3D" id="3.30.70.330">
    <property type="match status" value="3"/>
</dbReference>
<dbReference type="SUPFAM" id="SSF54928">
    <property type="entry name" value="RNA-binding domain, RBD"/>
    <property type="match status" value="2"/>
</dbReference>
<dbReference type="InterPro" id="IPR051974">
    <property type="entry name" value="PUF60_regulator"/>
</dbReference>
<sequence length="370" mass="43188">MFDFMHALAKKKIFNNSLMQQKMDEIEKLNKIYNQIINHNKWVIPSTGLLPSIVEDINRPQFSVQLLNRVYVGNLGTDILQEDLREYFGVFGVLTGVNISLDPDSGRSRGFGFIEFDNPHAAYMAIKRMDGKSIKGRVIKASRPVNFPSVIPDHILEVDHKLLYISNISQNISEEQLGEVFSCMGRNETLLIWYDDPYEIRHKGYGYVRFRDVIAAQHTLRGLDQLELGGKRIQVGPTVIKTELPKRQLYRSRIPPEVIRWIQKIDLYCLGKIPEGHTCLILKNMIGKEDFDEDFKSELKREMDKYGHVLEVRYEIREDICIYVEYENELQVKHAFNEMNQRYFGGRKIELETCYGNNANKEKDKRYDPI</sequence>
<evidence type="ECO:0000259" key="2">
    <source>
        <dbReference type="PROSITE" id="PS50102"/>
    </source>
</evidence>
<dbReference type="Pfam" id="PF00076">
    <property type="entry name" value="RRM_1"/>
    <property type="match status" value="3"/>
</dbReference>
<name>A0ABQ7HY64_9MICR</name>
<dbReference type="PANTHER" id="PTHR47330">
    <property type="entry name" value="POLY(U)-BINDING-SPLICING FACTOR PUF60-B-RELATED"/>
    <property type="match status" value="1"/>
</dbReference>
<accession>A0ABQ7HY64</accession>
<evidence type="ECO:0000313" key="4">
    <source>
        <dbReference type="Proteomes" id="UP001516464"/>
    </source>
</evidence>
<dbReference type="SMART" id="SM00361">
    <property type="entry name" value="RRM_1"/>
    <property type="match status" value="2"/>
</dbReference>
<dbReference type="InterPro" id="IPR003954">
    <property type="entry name" value="RRM_euk-type"/>
</dbReference>
<dbReference type="PROSITE" id="PS50102">
    <property type="entry name" value="RRM"/>
    <property type="match status" value="2"/>
</dbReference>
<dbReference type="InterPro" id="IPR035979">
    <property type="entry name" value="RBD_domain_sf"/>
</dbReference>